<evidence type="ECO:0000313" key="2">
    <source>
        <dbReference type="Proteomes" id="UP000272942"/>
    </source>
</evidence>
<dbReference type="OrthoDB" id="10249775at2759"/>
<evidence type="ECO:0000313" key="3">
    <source>
        <dbReference type="WBParaSite" id="ECPE_0000003401-mRNA-1"/>
    </source>
</evidence>
<keyword evidence="2" id="KW-1185">Reference proteome</keyword>
<gene>
    <name evidence="1" type="ORF">ECPE_LOCUS35</name>
</gene>
<proteinExistence type="predicted"/>
<dbReference type="EMBL" id="UZAN01000071">
    <property type="protein sequence ID" value="VDP14917.1"/>
    <property type="molecule type" value="Genomic_DNA"/>
</dbReference>
<evidence type="ECO:0000313" key="1">
    <source>
        <dbReference type="EMBL" id="VDP14917.1"/>
    </source>
</evidence>
<dbReference type="PANTHER" id="PTHR16110:SF1">
    <property type="entry name" value="TBC1 DOMAIN FAMILY MEMBER 19"/>
    <property type="match status" value="1"/>
</dbReference>
<dbReference type="PANTHER" id="PTHR16110">
    <property type="entry name" value="TBC1 DOMAIN FAMILY MEMBER 19"/>
    <property type="match status" value="1"/>
</dbReference>
<organism evidence="3">
    <name type="scientific">Echinostoma caproni</name>
    <dbReference type="NCBI Taxonomy" id="27848"/>
    <lineage>
        <taxon>Eukaryota</taxon>
        <taxon>Metazoa</taxon>
        <taxon>Spiralia</taxon>
        <taxon>Lophotrochozoa</taxon>
        <taxon>Platyhelminthes</taxon>
        <taxon>Trematoda</taxon>
        <taxon>Digenea</taxon>
        <taxon>Plagiorchiida</taxon>
        <taxon>Echinostomata</taxon>
        <taxon>Echinostomatoidea</taxon>
        <taxon>Echinostomatidae</taxon>
        <taxon>Echinostoma</taxon>
    </lineage>
</organism>
<protein>
    <submittedName>
        <fullName evidence="3">TBC1 domain family member 19</fullName>
    </submittedName>
</protein>
<sequence>MQLVPLILPIVGPDQRLMHSRAIRGLNKTPEDIQEFIIKTLSNSESIQTLRNWVFHEKQKVGTRLKFEWSLSEPSTFGSWAYLEKAQAGWERKMLRSLNSMCQELGIRLAGASQSSAAAQVYLQQGCPLGYRAQIWSLYLNAQKSDEDVQYYNQLKLRVAEDECMTDLLVCKEVQLTASNDDMHFVFCDYTYQVLLPFTRDSTVLEHFQSSLATPPRAIGKKATSSQIFPPSGVIPFHGFSMYVLPLCYLYDDPVTLYVIFRQLYIRYFYKLHTISNDLSVSLDWFSGPVMNSITGNTWTVFTF</sequence>
<dbReference type="InterPro" id="IPR042507">
    <property type="entry name" value="TBC1D19"/>
</dbReference>
<reference evidence="3" key="1">
    <citation type="submission" date="2016-06" db="UniProtKB">
        <authorList>
            <consortium name="WormBaseParasite"/>
        </authorList>
    </citation>
    <scope>IDENTIFICATION</scope>
</reference>
<reference evidence="1 2" key="2">
    <citation type="submission" date="2018-11" db="EMBL/GenBank/DDBJ databases">
        <authorList>
            <consortium name="Pathogen Informatics"/>
        </authorList>
    </citation>
    <scope>NUCLEOTIDE SEQUENCE [LARGE SCALE GENOMIC DNA]</scope>
    <source>
        <strain evidence="1 2">Egypt</strain>
    </source>
</reference>
<dbReference type="AlphaFoldDB" id="A0A182ZZA0"/>
<dbReference type="WBParaSite" id="ECPE_0000003401-mRNA-1">
    <property type="protein sequence ID" value="ECPE_0000003401-mRNA-1"/>
    <property type="gene ID" value="ECPE_0000003401"/>
</dbReference>
<accession>A0A182ZZA0</accession>
<dbReference type="Proteomes" id="UP000272942">
    <property type="component" value="Unassembled WGS sequence"/>
</dbReference>
<name>A0A182ZZA0_9TREM</name>